<gene>
    <name evidence="2" type="ORF">B9G98_02472</name>
</gene>
<keyword evidence="3" id="KW-1185">Reference proteome</keyword>
<dbReference type="Proteomes" id="UP000238350">
    <property type="component" value="Unassembled WGS sequence"/>
</dbReference>
<reference evidence="2 3" key="1">
    <citation type="submission" date="2017-04" db="EMBL/GenBank/DDBJ databases">
        <title>Genome sequencing of [Candida] sorbophila.</title>
        <authorList>
            <person name="Ahn J.O."/>
        </authorList>
    </citation>
    <scope>NUCLEOTIDE SEQUENCE [LARGE SCALE GENOMIC DNA]</scope>
    <source>
        <strain evidence="2 3">DS02</strain>
    </source>
</reference>
<sequence>MTADGVILPPMLSPTLPSDWELPEPLSPTIPSEFDLEPKRGADGEPAESTPAASTAGVRATVKKKATNGEVARKSLSASSLDSKLKKPVEPKRRIVILKYPPQKPVDDDPKYKALRSKMHHWVERARSKKHEADAAMGNRQHHQAAVAGLDSAICFIRAFDLEDRAQKVVNRDLHVKSWSTLVPYLAKMATYLESVDSDIAGMCYQVLAVVNIRIMLHGGRESPLAAKRAIQEFRRGLALLPFSLLEEKYSLGWTASKLNPNGCDPLNDRALLPLHANTNPQEAAALALHMGREWASQEGIPYTWDAQAAL</sequence>
<protein>
    <submittedName>
        <fullName evidence="2">Uncharacterized protein</fullName>
    </submittedName>
</protein>
<organism evidence="2 3">
    <name type="scientific">Wickerhamiella sorbophila</name>
    <dbReference type="NCBI Taxonomy" id="45607"/>
    <lineage>
        <taxon>Eukaryota</taxon>
        <taxon>Fungi</taxon>
        <taxon>Dikarya</taxon>
        <taxon>Ascomycota</taxon>
        <taxon>Saccharomycotina</taxon>
        <taxon>Dipodascomycetes</taxon>
        <taxon>Dipodascales</taxon>
        <taxon>Trichomonascaceae</taxon>
        <taxon>Wickerhamiella</taxon>
    </lineage>
</organism>
<feature type="region of interest" description="Disordered" evidence="1">
    <location>
        <begin position="1"/>
        <end position="85"/>
    </location>
</feature>
<evidence type="ECO:0000313" key="2">
    <source>
        <dbReference type="EMBL" id="PRT54852.1"/>
    </source>
</evidence>
<comment type="caution">
    <text evidence="2">The sequence shown here is derived from an EMBL/GenBank/DDBJ whole genome shotgun (WGS) entry which is preliminary data.</text>
</comment>
<dbReference type="RefSeq" id="XP_024664797.1">
    <property type="nucleotide sequence ID" value="XM_024809029.1"/>
</dbReference>
<accession>A0A2T0FIM4</accession>
<dbReference type="OrthoDB" id="284473at2759"/>
<proteinExistence type="predicted"/>
<dbReference type="AlphaFoldDB" id="A0A2T0FIM4"/>
<evidence type="ECO:0000256" key="1">
    <source>
        <dbReference type="SAM" id="MobiDB-lite"/>
    </source>
</evidence>
<dbReference type="EMBL" id="NDIQ01000021">
    <property type="protein sequence ID" value="PRT54852.1"/>
    <property type="molecule type" value="Genomic_DNA"/>
</dbReference>
<evidence type="ECO:0000313" key="3">
    <source>
        <dbReference type="Proteomes" id="UP000238350"/>
    </source>
</evidence>
<dbReference type="STRING" id="45607.A0A2T0FIM4"/>
<name>A0A2T0FIM4_9ASCO</name>
<dbReference type="GeneID" id="36516220"/>